<proteinExistence type="predicted"/>
<name>A0A3A8ALA0_9HYPH</name>
<dbReference type="SUPFAM" id="SSF143880">
    <property type="entry name" value="NE0471 N-terminal domain-like"/>
    <property type="match status" value="1"/>
</dbReference>
<comment type="caution">
    <text evidence="1">The sequence shown here is derived from an EMBL/GenBank/DDBJ whole genome shotgun (WGS) entry which is preliminary data.</text>
</comment>
<organism evidence="1 2">
    <name type="scientific">Oceaniradius stylonematis</name>
    <dbReference type="NCBI Taxonomy" id="2184161"/>
    <lineage>
        <taxon>Bacteria</taxon>
        <taxon>Pseudomonadati</taxon>
        <taxon>Pseudomonadota</taxon>
        <taxon>Alphaproteobacteria</taxon>
        <taxon>Hyphomicrobiales</taxon>
        <taxon>Ahrensiaceae</taxon>
        <taxon>Oceaniradius</taxon>
    </lineage>
</organism>
<evidence type="ECO:0000313" key="2">
    <source>
        <dbReference type="Proteomes" id="UP000246132"/>
    </source>
</evidence>
<dbReference type="Proteomes" id="UP000246132">
    <property type="component" value="Unassembled WGS sequence"/>
</dbReference>
<dbReference type="AlphaFoldDB" id="A0A3A8ALA0"/>
<dbReference type="Pfam" id="PF10387">
    <property type="entry name" value="DUF2442"/>
    <property type="match status" value="1"/>
</dbReference>
<reference evidence="1 2" key="1">
    <citation type="journal article" date="2018" name="Int. J. Syst. Bacteriol.">
        <title>Oceaniradius stylonemae gen. nov., sp. nov., isolated from a red alga, Stylonema cornu-cervi.</title>
        <authorList>
            <person name="Jeong S."/>
        </authorList>
    </citation>
    <scope>NUCLEOTIDE SEQUENCE [LARGE SCALE GENOMIC DNA]</scope>
    <source>
        <strain evidence="1 2">StC1</strain>
    </source>
</reference>
<dbReference type="EMBL" id="QFWV02000007">
    <property type="protein sequence ID" value="RKF06501.1"/>
    <property type="molecule type" value="Genomic_DNA"/>
</dbReference>
<dbReference type="InterPro" id="IPR018841">
    <property type="entry name" value="DUF2442"/>
</dbReference>
<gene>
    <name evidence="1" type="ORF">DEM25_013020</name>
</gene>
<keyword evidence="2" id="KW-1185">Reference proteome</keyword>
<dbReference type="OrthoDB" id="9802153at2"/>
<sequence>MIDIIKTLSVDPVGGYRLQVRFSNGREGICDLSGMVGQDRPMLKPLADPEFFARAFVQTGTIAWPNGFDIDAIALHDEMLKSGQLEPALGGA</sequence>
<protein>
    <submittedName>
        <fullName evidence="1">DUF2442 domain-containing protein</fullName>
    </submittedName>
</protein>
<evidence type="ECO:0000313" key="1">
    <source>
        <dbReference type="EMBL" id="RKF06501.1"/>
    </source>
</evidence>
<accession>A0A3A8ALA0</accession>
<dbReference type="Gene3D" id="3.30.2020.10">
    <property type="entry name" value="NE0471-like N-terminal domain"/>
    <property type="match status" value="1"/>
</dbReference>
<dbReference type="RefSeq" id="WP_109769050.1">
    <property type="nucleotide sequence ID" value="NZ_JASHJV010000001.1"/>
</dbReference>
<dbReference type="InterPro" id="IPR036782">
    <property type="entry name" value="NE0471-like_N"/>
</dbReference>